<name>A0A926XTK2_9BACT</name>
<feature type="transmembrane region" description="Helical" evidence="2">
    <location>
        <begin position="58"/>
        <end position="76"/>
    </location>
</feature>
<dbReference type="Gene3D" id="3.30.565.10">
    <property type="entry name" value="Histidine kinase-like ATPase, C-terminal domain"/>
    <property type="match status" value="1"/>
</dbReference>
<dbReference type="GO" id="GO:0000155">
    <property type="term" value="F:phosphorelay sensor kinase activity"/>
    <property type="evidence" value="ECO:0007669"/>
    <property type="project" value="InterPro"/>
</dbReference>
<dbReference type="GO" id="GO:0016020">
    <property type="term" value="C:membrane"/>
    <property type="evidence" value="ECO:0007669"/>
    <property type="project" value="InterPro"/>
</dbReference>
<evidence type="ECO:0000313" key="4">
    <source>
        <dbReference type="EMBL" id="MBD2699549.1"/>
    </source>
</evidence>
<evidence type="ECO:0000256" key="2">
    <source>
        <dbReference type="SAM" id="Phobius"/>
    </source>
</evidence>
<comment type="caution">
    <text evidence="4">The sequence shown here is derived from an EMBL/GenBank/DDBJ whole genome shotgun (WGS) entry which is preliminary data.</text>
</comment>
<feature type="transmembrane region" description="Helical" evidence="2">
    <location>
        <begin position="135"/>
        <end position="162"/>
    </location>
</feature>
<dbReference type="InterPro" id="IPR003594">
    <property type="entry name" value="HATPase_dom"/>
</dbReference>
<keyword evidence="4" id="KW-0418">Kinase</keyword>
<evidence type="ECO:0000313" key="5">
    <source>
        <dbReference type="Proteomes" id="UP000598820"/>
    </source>
</evidence>
<keyword evidence="2" id="KW-0472">Membrane</keyword>
<organism evidence="4 5">
    <name type="scientific">Spirosoma profusum</name>
    <dbReference type="NCBI Taxonomy" id="2771354"/>
    <lineage>
        <taxon>Bacteria</taxon>
        <taxon>Pseudomonadati</taxon>
        <taxon>Bacteroidota</taxon>
        <taxon>Cytophagia</taxon>
        <taxon>Cytophagales</taxon>
        <taxon>Cytophagaceae</taxon>
        <taxon>Spirosoma</taxon>
    </lineage>
</organism>
<dbReference type="Proteomes" id="UP000598820">
    <property type="component" value="Unassembled WGS sequence"/>
</dbReference>
<keyword evidence="2" id="KW-1133">Transmembrane helix</keyword>
<dbReference type="RefSeq" id="WP_190885407.1">
    <property type="nucleotide sequence ID" value="NZ_JACWZY010000002.1"/>
</dbReference>
<dbReference type="AlphaFoldDB" id="A0A926XTK2"/>
<dbReference type="SUPFAM" id="SSF55874">
    <property type="entry name" value="ATPase domain of HSP90 chaperone/DNA topoisomerase II/histidine kinase"/>
    <property type="match status" value="1"/>
</dbReference>
<gene>
    <name evidence="4" type="ORF">IC229_02800</name>
</gene>
<evidence type="ECO:0000259" key="3">
    <source>
        <dbReference type="SMART" id="SM00387"/>
    </source>
</evidence>
<keyword evidence="4" id="KW-0808">Transferase</keyword>
<proteinExistence type="predicted"/>
<reference evidence="4" key="1">
    <citation type="submission" date="2020-09" db="EMBL/GenBank/DDBJ databases">
        <authorList>
            <person name="Kim M.K."/>
        </authorList>
    </citation>
    <scope>NUCLEOTIDE SEQUENCE</scope>
    <source>
        <strain evidence="4">BT702</strain>
    </source>
</reference>
<feature type="transmembrane region" description="Helical" evidence="2">
    <location>
        <begin position="96"/>
        <end position="115"/>
    </location>
</feature>
<dbReference type="EMBL" id="JACWZY010000002">
    <property type="protein sequence ID" value="MBD2699549.1"/>
    <property type="molecule type" value="Genomic_DNA"/>
</dbReference>
<feature type="coiled-coil region" evidence="1">
    <location>
        <begin position="166"/>
        <end position="200"/>
    </location>
</feature>
<sequence>MTRFVQKLIQQAGFTVTVRQFWRYALIFWSALALVSYAQHTILWLLGLTRQMHFSESLHWLIVYVGWLGFTPVILYAGQRFPVRFSCIDRSWLKGVAAHVLLSSGFGLVVSLIAFCLLRPVHAYETGQWLGPKYILIWFFYEYSLTITTYLLVVVGYSIVVYSRQNQALHQQNLAYELNNEQLKTQLANAQLQSLKMQLNPHFLFNTHHAIVSLMMQNETHKAIEMVTALSDLLRGVLAQQDTNFISLHDELMLTQKYLAIQEIRFQDRLRIEYAIDPATEQCRVPQLLLQPLVENAITHGIADMTSNALIRISTERRRGKLQITVYDNGIGKRSKRSDGTGLGLTNTRLRLQQAYGVNAHLELAQPPDGGTAVTLSFPYKAHFEKVNTHDNVSLAHH</sequence>
<feature type="transmembrane region" description="Helical" evidence="2">
    <location>
        <begin position="21"/>
        <end position="46"/>
    </location>
</feature>
<keyword evidence="1" id="KW-0175">Coiled coil</keyword>
<keyword evidence="2" id="KW-0812">Transmembrane</keyword>
<dbReference type="InterPro" id="IPR036890">
    <property type="entry name" value="HATPase_C_sf"/>
</dbReference>
<feature type="domain" description="Histidine kinase/HSP90-like ATPase" evidence="3">
    <location>
        <begin position="285"/>
        <end position="382"/>
    </location>
</feature>
<keyword evidence="5" id="KW-1185">Reference proteome</keyword>
<dbReference type="SMART" id="SM00387">
    <property type="entry name" value="HATPase_c"/>
    <property type="match status" value="1"/>
</dbReference>
<evidence type="ECO:0000256" key="1">
    <source>
        <dbReference type="SAM" id="Coils"/>
    </source>
</evidence>
<protein>
    <submittedName>
        <fullName evidence="4">Histidine kinase</fullName>
    </submittedName>
</protein>
<dbReference type="InterPro" id="IPR050640">
    <property type="entry name" value="Bact_2-comp_sensor_kinase"/>
</dbReference>
<dbReference type="Pfam" id="PF06580">
    <property type="entry name" value="His_kinase"/>
    <property type="match status" value="1"/>
</dbReference>
<dbReference type="Pfam" id="PF02518">
    <property type="entry name" value="HATPase_c"/>
    <property type="match status" value="1"/>
</dbReference>
<dbReference type="PANTHER" id="PTHR34220">
    <property type="entry name" value="SENSOR HISTIDINE KINASE YPDA"/>
    <property type="match status" value="1"/>
</dbReference>
<dbReference type="InterPro" id="IPR010559">
    <property type="entry name" value="Sig_transdc_His_kin_internal"/>
</dbReference>
<dbReference type="PANTHER" id="PTHR34220:SF7">
    <property type="entry name" value="SENSOR HISTIDINE KINASE YPDA"/>
    <property type="match status" value="1"/>
</dbReference>
<accession>A0A926XTK2</accession>